<dbReference type="Pfam" id="PF00646">
    <property type="entry name" value="F-box"/>
    <property type="match status" value="1"/>
</dbReference>
<dbReference type="InterPro" id="IPR036047">
    <property type="entry name" value="F-box-like_dom_sf"/>
</dbReference>
<dbReference type="PROSITE" id="PS50181">
    <property type="entry name" value="FBOX"/>
    <property type="match status" value="1"/>
</dbReference>
<protein>
    <recommendedName>
        <fullName evidence="1">F-box domain-containing protein</fullName>
    </recommendedName>
</protein>
<name>A0AAV0IAE4_9ROSI</name>
<feature type="domain" description="F-box" evidence="1">
    <location>
        <begin position="25"/>
        <end position="73"/>
    </location>
</feature>
<dbReference type="Gene3D" id="3.80.10.10">
    <property type="entry name" value="Ribonuclease Inhibitor"/>
    <property type="match status" value="1"/>
</dbReference>
<dbReference type="AlphaFoldDB" id="A0AAV0IAE4"/>
<reference evidence="2" key="1">
    <citation type="submission" date="2022-08" db="EMBL/GenBank/DDBJ databases">
        <authorList>
            <person name="Gutierrez-Valencia J."/>
        </authorList>
    </citation>
    <scope>NUCLEOTIDE SEQUENCE</scope>
</reference>
<keyword evidence="3" id="KW-1185">Reference proteome</keyword>
<dbReference type="PANTHER" id="PTHR34223:SF51">
    <property type="entry name" value="OS06G0556300 PROTEIN"/>
    <property type="match status" value="1"/>
</dbReference>
<dbReference type="PANTHER" id="PTHR34223">
    <property type="entry name" value="OS11G0201299 PROTEIN"/>
    <property type="match status" value="1"/>
</dbReference>
<dbReference type="InterPro" id="IPR032675">
    <property type="entry name" value="LRR_dom_sf"/>
</dbReference>
<dbReference type="InterPro" id="IPR053781">
    <property type="entry name" value="F-box_AtFBL13-like"/>
</dbReference>
<dbReference type="InterPro" id="IPR001810">
    <property type="entry name" value="F-box_dom"/>
</dbReference>
<dbReference type="SUPFAM" id="SSF52058">
    <property type="entry name" value="L domain-like"/>
    <property type="match status" value="1"/>
</dbReference>
<proteinExistence type="predicted"/>
<evidence type="ECO:0000313" key="3">
    <source>
        <dbReference type="Proteomes" id="UP001154282"/>
    </source>
</evidence>
<gene>
    <name evidence="2" type="ORF">LITE_LOCUS8162</name>
</gene>
<organism evidence="2 3">
    <name type="scientific">Linum tenue</name>
    <dbReference type="NCBI Taxonomy" id="586396"/>
    <lineage>
        <taxon>Eukaryota</taxon>
        <taxon>Viridiplantae</taxon>
        <taxon>Streptophyta</taxon>
        <taxon>Embryophyta</taxon>
        <taxon>Tracheophyta</taxon>
        <taxon>Spermatophyta</taxon>
        <taxon>Magnoliopsida</taxon>
        <taxon>eudicotyledons</taxon>
        <taxon>Gunneridae</taxon>
        <taxon>Pentapetalae</taxon>
        <taxon>rosids</taxon>
        <taxon>fabids</taxon>
        <taxon>Malpighiales</taxon>
        <taxon>Linaceae</taxon>
        <taxon>Linum</taxon>
    </lineage>
</organism>
<dbReference type="InterPro" id="IPR053197">
    <property type="entry name" value="F-box_SCFL_complex_component"/>
</dbReference>
<dbReference type="Gene3D" id="1.20.1280.50">
    <property type="match status" value="1"/>
</dbReference>
<evidence type="ECO:0000313" key="2">
    <source>
        <dbReference type="EMBL" id="CAI0393988.1"/>
    </source>
</evidence>
<comment type="caution">
    <text evidence="2">The sequence shown here is derived from an EMBL/GenBank/DDBJ whole genome shotgun (WGS) entry which is preliminary data.</text>
</comment>
<dbReference type="SUPFAM" id="SSF81383">
    <property type="entry name" value="F-box domain"/>
    <property type="match status" value="1"/>
</dbReference>
<dbReference type="SMART" id="SM00256">
    <property type="entry name" value="FBOX"/>
    <property type="match status" value="1"/>
</dbReference>
<dbReference type="Proteomes" id="UP001154282">
    <property type="component" value="Unassembled WGS sequence"/>
</dbReference>
<sequence length="420" mass="48131">MAPADGSLKVYKRRIKRRKDVDEGMDRLSDLPDGIQHHILSFLDTVSMVQTSILSRRWRCVWKDVPALHFKRKRHYSKLDFSEHVSKLLSLRSGHAILEKVTFDYFWCPVQNGEPDMEVFDRVMQYAGSNGTGGHLHHLTFERLGNPYSSFEAMAASITKYRHHESLRYLRLYGSDLESPMTSGFKLLTTLRLHRCTLWYIDPFADFPCLNYLKLRDCSSLVNLVVSGPQLVDLEMESTRCNGTTKTVEVFAPKLKSFDYSWTKMHFKDFPKLNLPVLDHANICLHWYSILHFNDGDILTEKANRACIDLLRGLHNVKSLNVGFEVYDDEEDGMQQNFPLTEMVSLMEPEASPFTRLKTLKVHYRKGSSAPSIPYQVIVGASDRCLDPTLLEPPILDKLIHAKTAETKEQNSSVASPTSQ</sequence>
<dbReference type="CDD" id="cd22160">
    <property type="entry name" value="F-box_AtFBL13-like"/>
    <property type="match status" value="1"/>
</dbReference>
<dbReference type="EMBL" id="CAMGYJ010000003">
    <property type="protein sequence ID" value="CAI0393988.1"/>
    <property type="molecule type" value="Genomic_DNA"/>
</dbReference>
<evidence type="ECO:0000259" key="1">
    <source>
        <dbReference type="PROSITE" id="PS50181"/>
    </source>
</evidence>
<accession>A0AAV0IAE4</accession>